<dbReference type="Pfam" id="PF07139">
    <property type="entry name" value="SPATS2-like"/>
    <property type="match status" value="1"/>
</dbReference>
<dbReference type="AlphaFoldDB" id="A0A8S3YEW1"/>
<feature type="compositionally biased region" description="Polar residues" evidence="2">
    <location>
        <begin position="520"/>
        <end position="536"/>
    </location>
</feature>
<dbReference type="Proteomes" id="UP000678393">
    <property type="component" value="Unassembled WGS sequence"/>
</dbReference>
<feature type="region of interest" description="Disordered" evidence="2">
    <location>
        <begin position="388"/>
        <end position="415"/>
    </location>
</feature>
<dbReference type="OrthoDB" id="6136201at2759"/>
<evidence type="ECO:0000313" key="4">
    <source>
        <dbReference type="EMBL" id="CAG5115647.1"/>
    </source>
</evidence>
<name>A0A8S3YEW1_9EUPU</name>
<dbReference type="SUPFAM" id="SSF46934">
    <property type="entry name" value="UBA-like"/>
    <property type="match status" value="1"/>
</dbReference>
<feature type="compositionally biased region" description="Basic residues" evidence="2">
    <location>
        <begin position="90"/>
        <end position="99"/>
    </location>
</feature>
<gene>
    <name evidence="4" type="ORF">CUNI_LOCUS1205</name>
</gene>
<evidence type="ECO:0000256" key="1">
    <source>
        <dbReference type="ARBA" id="ARBA00007105"/>
    </source>
</evidence>
<dbReference type="InterPro" id="IPR009816">
    <property type="entry name" value="SPATS2-like"/>
</dbReference>
<feature type="compositionally biased region" description="Polar residues" evidence="2">
    <location>
        <begin position="389"/>
        <end position="398"/>
    </location>
</feature>
<feature type="domain" description="CUE" evidence="3">
    <location>
        <begin position="32"/>
        <end position="75"/>
    </location>
</feature>
<feature type="compositionally biased region" description="Basic and acidic residues" evidence="2">
    <location>
        <begin position="100"/>
        <end position="110"/>
    </location>
</feature>
<dbReference type="Gene3D" id="1.10.8.10">
    <property type="entry name" value="DNA helicase RuvA subunit, C-terminal domain"/>
    <property type="match status" value="1"/>
</dbReference>
<evidence type="ECO:0000259" key="3">
    <source>
        <dbReference type="PROSITE" id="PS51140"/>
    </source>
</evidence>
<feature type="compositionally biased region" description="Polar residues" evidence="2">
    <location>
        <begin position="427"/>
        <end position="445"/>
    </location>
</feature>
<feature type="compositionally biased region" description="Polar residues" evidence="2">
    <location>
        <begin position="191"/>
        <end position="204"/>
    </location>
</feature>
<feature type="compositionally biased region" description="Low complexity" evidence="2">
    <location>
        <begin position="474"/>
        <end position="494"/>
    </location>
</feature>
<dbReference type="InterPro" id="IPR003892">
    <property type="entry name" value="CUE"/>
</dbReference>
<dbReference type="PROSITE" id="PS51140">
    <property type="entry name" value="CUE"/>
    <property type="match status" value="1"/>
</dbReference>
<protein>
    <recommendedName>
        <fullName evidence="3">CUE domain-containing protein</fullName>
    </recommendedName>
</protein>
<dbReference type="InterPro" id="IPR009060">
    <property type="entry name" value="UBA-like_sf"/>
</dbReference>
<dbReference type="PANTHER" id="PTHR15623">
    <property type="entry name" value="SPERMATOGENESIS-ASSOCIATED SERINE-RICH PROTEIN 2-RELATED"/>
    <property type="match status" value="1"/>
</dbReference>
<proteinExistence type="inferred from homology"/>
<dbReference type="EMBL" id="CAJHNH020000145">
    <property type="protein sequence ID" value="CAG5115647.1"/>
    <property type="molecule type" value="Genomic_DNA"/>
</dbReference>
<dbReference type="GO" id="GO:0005737">
    <property type="term" value="C:cytoplasm"/>
    <property type="evidence" value="ECO:0007669"/>
    <property type="project" value="TreeGrafter"/>
</dbReference>
<reference evidence="4" key="1">
    <citation type="submission" date="2021-04" db="EMBL/GenBank/DDBJ databases">
        <authorList>
            <consortium name="Molecular Ecology Group"/>
        </authorList>
    </citation>
    <scope>NUCLEOTIDE SEQUENCE</scope>
</reference>
<evidence type="ECO:0000313" key="5">
    <source>
        <dbReference type="Proteomes" id="UP000678393"/>
    </source>
</evidence>
<dbReference type="PANTHER" id="PTHR15623:SF11">
    <property type="entry name" value="SPERMATOGENESIS-ASSOCIATED SERINE-RICH PROTEIN 2"/>
    <property type="match status" value="1"/>
</dbReference>
<sequence length="551" mass="60762">MARKTNPRTEVSGSIRFDSRTNTVMAEATHDNIKEKVQAVREVVPGKSNNEVVLVLQYYDYNVERAIQAYLEDGAKAALQEWNFTGSKQPNKKRKNKKKGSGEKVGDKPDSATVPSLSLNLQEKTAVNGKTGLLPENSVHDNQTDEETPVSMPKLPPLTSMDVSDPVVSSSLPDSSTVPSSSSHMEASASTDPQLQQQSHTKSASHGDSHHQRQYSPRERTISEVSTGSAMGDGHHKKPHQGLEKAVKDLHRQTTSLERLRLLLDHEIDRSIKSIKSVFEELRQGLNNREEQLMAEMEVLKTEASDMLEMRQAKATELKRQVDRSDRLKDTEITELRAEIKHFVSERRHDEDLGRTTRFLYDSDHMLDEFRKFGEVVHVKSLYTARKASVSSVASTGLSPEGNHEEDWSHSQELTELQDRLKNSVRLQNSQNKGQSSSRHVSTQNGPSSDGNRPSGSPSSPSLTSATPRDYIQSSSGRGPPSSYSSSNTGRPSRGSGGPSPRGRGRGRGRGGGYGRGGQQYVSDRLPSSQAQSNLKTQSYSSESSSVRTST</sequence>
<feature type="compositionally biased region" description="Basic and acidic residues" evidence="2">
    <location>
        <begin position="205"/>
        <end position="222"/>
    </location>
</feature>
<feature type="region of interest" description="Disordered" evidence="2">
    <location>
        <begin position="86"/>
        <end position="247"/>
    </location>
</feature>
<feature type="region of interest" description="Disordered" evidence="2">
    <location>
        <begin position="427"/>
        <end position="551"/>
    </location>
</feature>
<feature type="compositionally biased region" description="Low complexity" evidence="2">
    <location>
        <begin position="537"/>
        <end position="551"/>
    </location>
</feature>
<feature type="compositionally biased region" description="Low complexity" evidence="2">
    <location>
        <begin position="160"/>
        <end position="190"/>
    </location>
</feature>
<dbReference type="GO" id="GO:0043130">
    <property type="term" value="F:ubiquitin binding"/>
    <property type="evidence" value="ECO:0007669"/>
    <property type="project" value="InterPro"/>
</dbReference>
<accession>A0A8S3YEW1</accession>
<evidence type="ECO:0000256" key="2">
    <source>
        <dbReference type="SAM" id="MobiDB-lite"/>
    </source>
</evidence>
<keyword evidence="5" id="KW-1185">Reference proteome</keyword>
<organism evidence="4 5">
    <name type="scientific">Candidula unifasciata</name>
    <dbReference type="NCBI Taxonomy" id="100452"/>
    <lineage>
        <taxon>Eukaryota</taxon>
        <taxon>Metazoa</taxon>
        <taxon>Spiralia</taxon>
        <taxon>Lophotrochozoa</taxon>
        <taxon>Mollusca</taxon>
        <taxon>Gastropoda</taxon>
        <taxon>Heterobranchia</taxon>
        <taxon>Euthyneura</taxon>
        <taxon>Panpulmonata</taxon>
        <taxon>Eupulmonata</taxon>
        <taxon>Stylommatophora</taxon>
        <taxon>Helicina</taxon>
        <taxon>Helicoidea</taxon>
        <taxon>Geomitridae</taxon>
        <taxon>Candidula</taxon>
    </lineage>
</organism>
<comment type="caution">
    <text evidence="4">The sequence shown here is derived from an EMBL/GenBank/DDBJ whole genome shotgun (WGS) entry which is preliminary data.</text>
</comment>
<feature type="compositionally biased region" description="Low complexity" evidence="2">
    <location>
        <begin position="446"/>
        <end position="465"/>
    </location>
</feature>
<comment type="similarity">
    <text evidence="1">Belongs to the SPATS2 family.</text>
</comment>
<feature type="compositionally biased region" description="Polar residues" evidence="2">
    <location>
        <begin position="113"/>
        <end position="125"/>
    </location>
</feature>